<dbReference type="PANTHER" id="PTHR23542">
    <property type="match status" value="1"/>
</dbReference>
<gene>
    <name evidence="1" type="ORF">V2S66_18860</name>
</gene>
<evidence type="ECO:0000313" key="2">
    <source>
        <dbReference type="Proteomes" id="UP001344658"/>
    </source>
</evidence>
<accession>A0ABU7PFG4</accession>
<organism evidence="1 2">
    <name type="scientific">Actinacidiphila polyblastidii</name>
    <dbReference type="NCBI Taxonomy" id="3110430"/>
    <lineage>
        <taxon>Bacteria</taxon>
        <taxon>Bacillati</taxon>
        <taxon>Actinomycetota</taxon>
        <taxon>Actinomycetes</taxon>
        <taxon>Kitasatosporales</taxon>
        <taxon>Streptomycetaceae</taxon>
        <taxon>Actinacidiphila</taxon>
    </lineage>
</organism>
<dbReference type="EMBL" id="JAZEWV010000014">
    <property type="protein sequence ID" value="MEE4544024.1"/>
    <property type="molecule type" value="Genomic_DNA"/>
</dbReference>
<evidence type="ECO:0000313" key="1">
    <source>
        <dbReference type="EMBL" id="MEE4544024.1"/>
    </source>
</evidence>
<reference evidence="1 2" key="1">
    <citation type="submission" date="2023-12" db="EMBL/GenBank/DDBJ databases">
        <title>Streptomyces sp. V4-01.</title>
        <authorList>
            <person name="Somphong A."/>
            <person name="Phongsopitanun W."/>
        </authorList>
    </citation>
    <scope>NUCLEOTIDE SEQUENCE [LARGE SCALE GENOMIC DNA]</scope>
    <source>
        <strain evidence="1 2">V4-01</strain>
    </source>
</reference>
<dbReference type="Gene3D" id="1.20.1250.20">
    <property type="entry name" value="MFS general substrate transporter like domains"/>
    <property type="match status" value="1"/>
</dbReference>
<evidence type="ECO:0008006" key="3">
    <source>
        <dbReference type="Google" id="ProtNLM"/>
    </source>
</evidence>
<protein>
    <recommendedName>
        <fullName evidence="3">MFS transporter</fullName>
    </recommendedName>
</protein>
<dbReference type="PANTHER" id="PTHR23542:SF1">
    <property type="entry name" value="MAJOR FACILITATOR SUPERFAMILY (MFS) PROFILE DOMAIN-CONTAINING PROTEIN"/>
    <property type="match status" value="1"/>
</dbReference>
<sequence length="146" mass="14646">MSRPGRSSPATAGDPGTAAALHCDHVLRLLGGTLLGRLPNGMAPLAVLLLVQHDGGTLAHAGALCALYGIASAVGQPLLGRLVDRHGQDPGHRQRHGTTTALLALPAALDAGQPAAANALVVLAGLTTPPLEAGLRALWPSVLPDP</sequence>
<dbReference type="InterPro" id="IPR036259">
    <property type="entry name" value="MFS_trans_sf"/>
</dbReference>
<dbReference type="Proteomes" id="UP001344658">
    <property type="component" value="Unassembled WGS sequence"/>
</dbReference>
<dbReference type="SUPFAM" id="SSF103473">
    <property type="entry name" value="MFS general substrate transporter"/>
    <property type="match status" value="1"/>
</dbReference>
<dbReference type="RefSeq" id="WP_330796950.1">
    <property type="nucleotide sequence ID" value="NZ_JAZEWV010000014.1"/>
</dbReference>
<name>A0ABU7PFG4_9ACTN</name>
<keyword evidence="2" id="KW-1185">Reference proteome</keyword>
<comment type="caution">
    <text evidence="1">The sequence shown here is derived from an EMBL/GenBank/DDBJ whole genome shotgun (WGS) entry which is preliminary data.</text>
</comment>
<proteinExistence type="predicted"/>